<dbReference type="FunFam" id="1.10.10.10:FF:000056">
    <property type="entry name" value="IclR family transcriptional regulator"/>
    <property type="match status" value="1"/>
</dbReference>
<evidence type="ECO:0000313" key="6">
    <source>
        <dbReference type="EMBL" id="QJR10907.1"/>
    </source>
</evidence>
<keyword evidence="2" id="KW-0238">DNA-binding</keyword>
<keyword evidence="3" id="KW-0804">Transcription</keyword>
<dbReference type="KEGG" id="uru:DSM104443_01977"/>
<dbReference type="InterPro" id="IPR029016">
    <property type="entry name" value="GAF-like_dom_sf"/>
</dbReference>
<dbReference type="Pfam" id="PF01614">
    <property type="entry name" value="IclR_C"/>
    <property type="match status" value="1"/>
</dbReference>
<dbReference type="SUPFAM" id="SSF55781">
    <property type="entry name" value="GAF domain-like"/>
    <property type="match status" value="1"/>
</dbReference>
<proteinExistence type="predicted"/>
<dbReference type="GO" id="GO:0003677">
    <property type="term" value="F:DNA binding"/>
    <property type="evidence" value="ECO:0007669"/>
    <property type="project" value="UniProtKB-KW"/>
</dbReference>
<dbReference type="Proteomes" id="UP000501534">
    <property type="component" value="Chromosome"/>
</dbReference>
<dbReference type="Gene3D" id="1.10.10.10">
    <property type="entry name" value="Winged helix-like DNA-binding domain superfamily/Winged helix DNA-binding domain"/>
    <property type="match status" value="1"/>
</dbReference>
<feature type="domain" description="HTH iclR-type" evidence="4">
    <location>
        <begin position="2"/>
        <end position="64"/>
    </location>
</feature>
<reference evidence="6 7" key="1">
    <citation type="submission" date="2020-04" db="EMBL/GenBank/DDBJ databases">
        <title>Usitatibacter rugosus gen. nov., sp. nov. and Usitatibacter palustris sp. nov., novel members of Usitatibacteraceae fam. nov. within the order Nitrosomonadales isolated from soil.</title>
        <authorList>
            <person name="Huber K.J."/>
            <person name="Neumann-Schaal M."/>
            <person name="Geppert A."/>
            <person name="Luckner M."/>
            <person name="Wanner G."/>
            <person name="Overmann J."/>
        </authorList>
    </citation>
    <scope>NUCLEOTIDE SEQUENCE [LARGE SCALE GENOMIC DNA]</scope>
    <source>
        <strain evidence="6 7">0125_3</strain>
    </source>
</reference>
<keyword evidence="7" id="KW-1185">Reference proteome</keyword>
<dbReference type="InterPro" id="IPR050707">
    <property type="entry name" value="HTH_MetabolicPath_Reg"/>
</dbReference>
<organism evidence="6 7">
    <name type="scientific">Usitatibacter rugosus</name>
    <dbReference type="NCBI Taxonomy" id="2732067"/>
    <lineage>
        <taxon>Bacteria</taxon>
        <taxon>Pseudomonadati</taxon>
        <taxon>Pseudomonadota</taxon>
        <taxon>Betaproteobacteria</taxon>
        <taxon>Nitrosomonadales</taxon>
        <taxon>Usitatibacteraceae</taxon>
        <taxon>Usitatibacter</taxon>
    </lineage>
</organism>
<evidence type="ECO:0000256" key="3">
    <source>
        <dbReference type="ARBA" id="ARBA00023163"/>
    </source>
</evidence>
<evidence type="ECO:0000256" key="1">
    <source>
        <dbReference type="ARBA" id="ARBA00023015"/>
    </source>
</evidence>
<feature type="domain" description="IclR-ED" evidence="5">
    <location>
        <begin position="65"/>
        <end position="246"/>
    </location>
</feature>
<keyword evidence="1" id="KW-0805">Transcription regulation</keyword>
<evidence type="ECO:0000256" key="2">
    <source>
        <dbReference type="ARBA" id="ARBA00023125"/>
    </source>
</evidence>
<dbReference type="EMBL" id="CP053069">
    <property type="protein sequence ID" value="QJR10907.1"/>
    <property type="molecule type" value="Genomic_DNA"/>
</dbReference>
<dbReference type="Gene3D" id="3.30.450.40">
    <property type="match status" value="1"/>
</dbReference>
<dbReference type="InterPro" id="IPR036388">
    <property type="entry name" value="WH-like_DNA-bd_sf"/>
</dbReference>
<protein>
    <submittedName>
        <fullName evidence="6">Transcriptional regulator KdgR</fullName>
    </submittedName>
</protein>
<dbReference type="PANTHER" id="PTHR30136">
    <property type="entry name" value="HELIX-TURN-HELIX TRANSCRIPTIONAL REGULATOR, ICLR FAMILY"/>
    <property type="match status" value="1"/>
</dbReference>
<dbReference type="PROSITE" id="PS51077">
    <property type="entry name" value="HTH_ICLR"/>
    <property type="match status" value="1"/>
</dbReference>
<dbReference type="Pfam" id="PF09339">
    <property type="entry name" value="HTH_IclR"/>
    <property type="match status" value="1"/>
</dbReference>
<dbReference type="PROSITE" id="PS51078">
    <property type="entry name" value="ICLR_ED"/>
    <property type="match status" value="1"/>
</dbReference>
<dbReference type="SMART" id="SM00346">
    <property type="entry name" value="HTH_ICLR"/>
    <property type="match status" value="1"/>
</dbReference>
<evidence type="ECO:0000259" key="5">
    <source>
        <dbReference type="PROSITE" id="PS51078"/>
    </source>
</evidence>
<dbReference type="AlphaFoldDB" id="A0A6M4GZE4"/>
<accession>A0A6M4GZE4</accession>
<dbReference type="RefSeq" id="WP_171091785.1">
    <property type="nucleotide sequence ID" value="NZ_CP053069.1"/>
</dbReference>
<gene>
    <name evidence="6" type="primary">kdgR_2</name>
    <name evidence="6" type="ORF">DSM104443_01977</name>
</gene>
<dbReference type="InterPro" id="IPR014757">
    <property type="entry name" value="Tscrpt_reg_IclR_C"/>
</dbReference>
<evidence type="ECO:0000259" key="4">
    <source>
        <dbReference type="PROSITE" id="PS51077"/>
    </source>
</evidence>
<dbReference type="SUPFAM" id="SSF46785">
    <property type="entry name" value="Winged helix' DNA-binding domain"/>
    <property type="match status" value="1"/>
</dbReference>
<dbReference type="InterPro" id="IPR036390">
    <property type="entry name" value="WH_DNA-bd_sf"/>
</dbReference>
<evidence type="ECO:0000313" key="7">
    <source>
        <dbReference type="Proteomes" id="UP000501534"/>
    </source>
</evidence>
<name>A0A6M4GZE4_9PROT</name>
<sequence>MEQTVRKAFDVLEALAKSGGPRRLTDLSRELSLTKPNVYRLLSTLTELGYVSKEEATSRYSATLKLWEMGSVLVHDANLVSVTAPKLRDLAARAKESVQLAVYDAGYTVYVNKVDGPQPIKAMTTIGSRIPAACASTGKAILAYLDDAEVKQAFGLLRRFTTRTRTQRADLDRDLADARNRGFAVNYGEWRQGICGIAAPLRDHRGQVVAAMGIWGAEDSILGTRKEELSKLVLEIAGEASSELGYLEAR</sequence>
<dbReference type="GO" id="GO:0003700">
    <property type="term" value="F:DNA-binding transcription factor activity"/>
    <property type="evidence" value="ECO:0007669"/>
    <property type="project" value="TreeGrafter"/>
</dbReference>
<dbReference type="PANTHER" id="PTHR30136:SF24">
    <property type="entry name" value="HTH-TYPE TRANSCRIPTIONAL REPRESSOR ALLR"/>
    <property type="match status" value="1"/>
</dbReference>
<dbReference type="GO" id="GO:0045892">
    <property type="term" value="P:negative regulation of DNA-templated transcription"/>
    <property type="evidence" value="ECO:0007669"/>
    <property type="project" value="TreeGrafter"/>
</dbReference>
<dbReference type="InterPro" id="IPR005471">
    <property type="entry name" value="Tscrpt_reg_IclR_N"/>
</dbReference>